<dbReference type="InterPro" id="IPR054712">
    <property type="entry name" value="Cas3-like_dom"/>
</dbReference>
<dbReference type="PANTHER" id="PTHR47963:SF9">
    <property type="entry name" value="CRISPR-ASSOCIATED ENDONUCLEASE_HELICASE CAS3"/>
    <property type="match status" value="1"/>
</dbReference>
<dbReference type="InterPro" id="IPR014001">
    <property type="entry name" value="Helicase_ATP-bd"/>
</dbReference>
<dbReference type="InterPro" id="IPR006474">
    <property type="entry name" value="Helicase_Cas3_CRISPR-ass_core"/>
</dbReference>
<dbReference type="InterPro" id="IPR027417">
    <property type="entry name" value="P-loop_NTPase"/>
</dbReference>
<dbReference type="OrthoDB" id="9810236at2"/>
<gene>
    <name evidence="11" type="ORF">CFN78_20895</name>
</gene>
<dbReference type="GO" id="GO:0051607">
    <property type="term" value="P:defense response to virus"/>
    <property type="evidence" value="ECO:0007669"/>
    <property type="project" value="UniProtKB-KW"/>
</dbReference>
<dbReference type="PROSITE" id="PS51643">
    <property type="entry name" value="HD_CAS3"/>
    <property type="match status" value="1"/>
</dbReference>
<dbReference type="GO" id="GO:0005524">
    <property type="term" value="F:ATP binding"/>
    <property type="evidence" value="ECO:0007669"/>
    <property type="project" value="UniProtKB-KW"/>
</dbReference>
<dbReference type="SUPFAM" id="SSF52540">
    <property type="entry name" value="P-loop containing nucleoside triphosphate hydrolases"/>
    <property type="match status" value="1"/>
</dbReference>
<keyword evidence="11" id="KW-0255">Endonuclease</keyword>
<dbReference type="SMART" id="SM00487">
    <property type="entry name" value="DEXDc"/>
    <property type="match status" value="1"/>
</dbReference>
<feature type="domain" description="HD Cas3-type" evidence="10">
    <location>
        <begin position="20"/>
        <end position="223"/>
    </location>
</feature>
<dbReference type="PANTHER" id="PTHR47963">
    <property type="entry name" value="DEAD-BOX ATP-DEPENDENT RNA HELICASE 47, MITOCHONDRIAL"/>
    <property type="match status" value="1"/>
</dbReference>
<dbReference type="Proteomes" id="UP000242444">
    <property type="component" value="Unassembled WGS sequence"/>
</dbReference>
<evidence type="ECO:0000256" key="5">
    <source>
        <dbReference type="ARBA" id="ARBA00022741"/>
    </source>
</evidence>
<keyword evidence="8" id="KW-0067">ATP-binding</keyword>
<dbReference type="InParanoid" id="A0A263CZ64"/>
<keyword evidence="12" id="KW-1185">Reference proteome</keyword>
<reference evidence="11 12" key="1">
    <citation type="submission" date="2017-07" db="EMBL/GenBank/DDBJ databases">
        <title>Amycolatopsis antarcticus sp. nov., isolated from the surface of an Antarcticus brown macroalga.</title>
        <authorList>
            <person name="Wang J."/>
            <person name="Leiva S."/>
            <person name="Huang J."/>
            <person name="Huang Y."/>
        </authorList>
    </citation>
    <scope>NUCLEOTIDE SEQUENCE [LARGE SCALE GENOMIC DNA]</scope>
    <source>
        <strain evidence="11 12">AU-G6</strain>
    </source>
</reference>
<evidence type="ECO:0000256" key="8">
    <source>
        <dbReference type="ARBA" id="ARBA00022840"/>
    </source>
</evidence>
<accession>A0A263CZ64</accession>
<evidence type="ECO:0000256" key="2">
    <source>
        <dbReference type="ARBA" id="ARBA00009046"/>
    </source>
</evidence>
<dbReference type="Gene3D" id="3.40.50.300">
    <property type="entry name" value="P-loop containing nucleotide triphosphate hydrolases"/>
    <property type="match status" value="2"/>
</dbReference>
<name>A0A263CZ64_9PSEU</name>
<dbReference type="Gene3D" id="1.10.3210.30">
    <property type="match status" value="1"/>
</dbReference>
<dbReference type="InterPro" id="IPR050547">
    <property type="entry name" value="DEAD_box_RNA_helicases"/>
</dbReference>
<evidence type="ECO:0000313" key="12">
    <source>
        <dbReference type="Proteomes" id="UP000242444"/>
    </source>
</evidence>
<organism evidence="11 12">
    <name type="scientific">Amycolatopsis antarctica</name>
    <dbReference type="NCBI Taxonomy" id="1854586"/>
    <lineage>
        <taxon>Bacteria</taxon>
        <taxon>Bacillati</taxon>
        <taxon>Actinomycetota</taxon>
        <taxon>Actinomycetes</taxon>
        <taxon>Pseudonocardiales</taxon>
        <taxon>Pseudonocardiaceae</taxon>
        <taxon>Amycolatopsis</taxon>
    </lineage>
</organism>
<dbReference type="GO" id="GO:0046872">
    <property type="term" value="F:metal ion binding"/>
    <property type="evidence" value="ECO:0007669"/>
    <property type="project" value="UniProtKB-KW"/>
</dbReference>
<dbReference type="EMBL" id="NKYE01000014">
    <property type="protein sequence ID" value="OZM71259.1"/>
    <property type="molecule type" value="Genomic_DNA"/>
</dbReference>
<evidence type="ECO:0000256" key="3">
    <source>
        <dbReference type="ARBA" id="ARBA00022722"/>
    </source>
</evidence>
<evidence type="ECO:0000256" key="7">
    <source>
        <dbReference type="ARBA" id="ARBA00022806"/>
    </source>
</evidence>
<sequence>MDERYWLSPWGKTSRDDQGSVTGWLPLLQHLDDTAAVARRIVDEWLPRQVVSRVCDSMPGGEGTFRTLIFWLASVHDVGKASPAFAVQDRRLADRMSRFGLPVNPALAQDPNRAAVSHQLVGHSAVRSWLTKELFVVSGDIAVQLASIVGSHHGVAPERTQLALVRQHPELSGGAVWQSARTEILRRATRRAAPELLAPLAGHRLDRPTMVLLSGLVIMADWIASNDDLFPMQELATMEDVPAEPDEDRTAERAAYGWSRLALPPRWVPAPADTDLTGTFRRRFPAIDVPRPVQVAAVELVRAEPEPGMLIIEAPMGVGKTEVSLVVAEEQARKSGAGGCVVALPTQATTDAMFGRIHQWLTALPRNESDIALTVALAHGKAMLNDEYAGLVRAGRFADIGENRERDSSETLIAHQWLSGRKKGPLASFLVCTIDQILVGALKSRHVMLRHLALAGKVVIIDEVHAYDVYMSQYLHRILRWLGAYHVPVVLLSATLPPVRRAELLSAYAEGRGREPVIPAVETVGYPAVISSTGTVRTVPAPAGATVRLDRLPDDPDTLVRYLRTKLADGGCAAVVRNTVTRVQETADRLIAEFGENAVTVNHSRFLACDRARIDRGLVRRFGPPGEGNDRRGPHIVVASQVLEQSLDVDFDVLVTDLAPADLLLQRIGRLHRHERTRPAGVSEPHCAITGVEDWAAAPVRAVSDVRRIYGEHTLLRSAALFAERDTVALPADIPEIVRDAYEDVPLGPASWQEAMVTAANAARLRAAERTSKAHTFILGDPHSVEPSLVGWLRAGVGDAEGPDGMAQVRDGEESLEVLVVQGDSDGGLLTPEWIERGGGQQLPLDEPLPHDLARIVAACALRLPLALSHGGVIDKVIASLENTKPTSFAVTRLLAGQLVLVLDQDRRAEILAGDATFALTYDPRRGLVHERI</sequence>
<comment type="caution">
    <text evidence="11">The sequence shown here is derived from an EMBL/GenBank/DDBJ whole genome shotgun (WGS) entry which is preliminary data.</text>
</comment>
<dbReference type="NCBIfam" id="TIGR01596">
    <property type="entry name" value="cas3_HD"/>
    <property type="match status" value="1"/>
</dbReference>
<protein>
    <submittedName>
        <fullName evidence="11">CRISPR-associated helicase/endonuclease Cas3</fullName>
    </submittedName>
</protein>
<dbReference type="InterPro" id="IPR038257">
    <property type="entry name" value="CRISPR-assoc_Cas3_HD_sf"/>
</dbReference>
<proteinExistence type="inferred from homology"/>
<evidence type="ECO:0000256" key="1">
    <source>
        <dbReference type="ARBA" id="ARBA00006847"/>
    </source>
</evidence>
<dbReference type="InterPro" id="IPR041372">
    <property type="entry name" value="Cas3_C"/>
</dbReference>
<dbReference type="RefSeq" id="WP_094864562.1">
    <property type="nucleotide sequence ID" value="NZ_NKYE01000014.1"/>
</dbReference>
<dbReference type="Pfam" id="PF18019">
    <property type="entry name" value="Cas3_HD"/>
    <property type="match status" value="1"/>
</dbReference>
<dbReference type="InterPro" id="IPR006483">
    <property type="entry name" value="CRISPR-assoc_Cas3_HD"/>
</dbReference>
<evidence type="ECO:0000313" key="11">
    <source>
        <dbReference type="EMBL" id="OZM71259.1"/>
    </source>
</evidence>
<comment type="similarity">
    <text evidence="1">In the N-terminal section; belongs to the CRISPR-associated nuclease Cas3-HD family.</text>
</comment>
<dbReference type="Pfam" id="PF22590">
    <property type="entry name" value="Cas3-like_C_2"/>
    <property type="match status" value="1"/>
</dbReference>
<dbReference type="Pfam" id="PF00270">
    <property type="entry name" value="DEAD"/>
    <property type="match status" value="1"/>
</dbReference>
<dbReference type="GO" id="GO:0016787">
    <property type="term" value="F:hydrolase activity"/>
    <property type="evidence" value="ECO:0007669"/>
    <property type="project" value="UniProtKB-KW"/>
</dbReference>
<keyword evidence="9" id="KW-0051">Antiviral defense</keyword>
<dbReference type="CDD" id="cd17930">
    <property type="entry name" value="DEXHc_cas3"/>
    <property type="match status" value="1"/>
</dbReference>
<evidence type="ECO:0000256" key="6">
    <source>
        <dbReference type="ARBA" id="ARBA00022801"/>
    </source>
</evidence>
<keyword evidence="7" id="KW-0347">Helicase</keyword>
<keyword evidence="5" id="KW-0547">Nucleotide-binding</keyword>
<dbReference type="GO" id="GO:0003723">
    <property type="term" value="F:RNA binding"/>
    <property type="evidence" value="ECO:0007669"/>
    <property type="project" value="TreeGrafter"/>
</dbReference>
<dbReference type="AlphaFoldDB" id="A0A263CZ64"/>
<keyword evidence="3" id="KW-0540">Nuclease</keyword>
<evidence type="ECO:0000256" key="4">
    <source>
        <dbReference type="ARBA" id="ARBA00022723"/>
    </source>
</evidence>
<dbReference type="GO" id="GO:0003724">
    <property type="term" value="F:RNA helicase activity"/>
    <property type="evidence" value="ECO:0007669"/>
    <property type="project" value="TreeGrafter"/>
</dbReference>
<evidence type="ECO:0000256" key="9">
    <source>
        <dbReference type="ARBA" id="ARBA00023118"/>
    </source>
</evidence>
<dbReference type="GO" id="GO:0004519">
    <property type="term" value="F:endonuclease activity"/>
    <property type="evidence" value="ECO:0007669"/>
    <property type="project" value="UniProtKB-KW"/>
</dbReference>
<dbReference type="Pfam" id="PF18395">
    <property type="entry name" value="Cas3_C"/>
    <property type="match status" value="1"/>
</dbReference>
<dbReference type="NCBIfam" id="TIGR01587">
    <property type="entry name" value="cas3_core"/>
    <property type="match status" value="1"/>
</dbReference>
<keyword evidence="6" id="KW-0378">Hydrolase</keyword>
<dbReference type="InterPro" id="IPR011545">
    <property type="entry name" value="DEAD/DEAH_box_helicase_dom"/>
</dbReference>
<dbReference type="CDD" id="cd09641">
    <property type="entry name" value="Cas3''_I"/>
    <property type="match status" value="1"/>
</dbReference>
<keyword evidence="4" id="KW-0479">Metal-binding</keyword>
<comment type="similarity">
    <text evidence="2">In the central section; belongs to the CRISPR-associated helicase Cas3 family.</text>
</comment>
<evidence type="ECO:0000259" key="10">
    <source>
        <dbReference type="PROSITE" id="PS51643"/>
    </source>
</evidence>